<dbReference type="GO" id="GO:0009277">
    <property type="term" value="C:fungal-type cell wall"/>
    <property type="evidence" value="ECO:0007669"/>
    <property type="project" value="InterPro"/>
</dbReference>
<evidence type="ECO:0000256" key="4">
    <source>
        <dbReference type="ARBA" id="ARBA00022525"/>
    </source>
</evidence>
<organism evidence="8 9">
    <name type="scientific">Pisolithus tinctorius Marx 270</name>
    <dbReference type="NCBI Taxonomy" id="870435"/>
    <lineage>
        <taxon>Eukaryota</taxon>
        <taxon>Fungi</taxon>
        <taxon>Dikarya</taxon>
        <taxon>Basidiomycota</taxon>
        <taxon>Agaricomycotina</taxon>
        <taxon>Agaricomycetes</taxon>
        <taxon>Agaricomycetidae</taxon>
        <taxon>Boletales</taxon>
        <taxon>Sclerodermatineae</taxon>
        <taxon>Pisolithaceae</taxon>
        <taxon>Pisolithus</taxon>
    </lineage>
</organism>
<reference evidence="8 9" key="1">
    <citation type="submission" date="2014-04" db="EMBL/GenBank/DDBJ databases">
        <authorList>
            <consortium name="DOE Joint Genome Institute"/>
            <person name="Kuo A."/>
            <person name="Kohler A."/>
            <person name="Costa M.D."/>
            <person name="Nagy L.G."/>
            <person name="Floudas D."/>
            <person name="Copeland A."/>
            <person name="Barry K.W."/>
            <person name="Cichocki N."/>
            <person name="Veneault-Fourrey C."/>
            <person name="LaButti K."/>
            <person name="Lindquist E.A."/>
            <person name="Lipzen A."/>
            <person name="Lundell T."/>
            <person name="Morin E."/>
            <person name="Murat C."/>
            <person name="Sun H."/>
            <person name="Tunlid A."/>
            <person name="Henrissat B."/>
            <person name="Grigoriev I.V."/>
            <person name="Hibbett D.S."/>
            <person name="Martin F."/>
            <person name="Nordberg H.P."/>
            <person name="Cantor M.N."/>
            <person name="Hua S.X."/>
        </authorList>
    </citation>
    <scope>NUCLEOTIDE SEQUENCE [LARGE SCALE GENOMIC DNA]</scope>
    <source>
        <strain evidence="8 9">Marx 270</strain>
    </source>
</reference>
<protein>
    <recommendedName>
        <fullName evidence="6">Hydrophobin</fullName>
    </recommendedName>
</protein>
<dbReference type="OrthoDB" id="4225815at2759"/>
<evidence type="ECO:0000256" key="2">
    <source>
        <dbReference type="ARBA" id="ARBA00010446"/>
    </source>
</evidence>
<keyword evidence="9" id="KW-1185">Reference proteome</keyword>
<feature type="signal peptide" evidence="6">
    <location>
        <begin position="1"/>
        <end position="19"/>
    </location>
</feature>
<reference evidence="9" key="2">
    <citation type="submission" date="2015-01" db="EMBL/GenBank/DDBJ databases">
        <title>Evolutionary Origins and Diversification of the Mycorrhizal Mutualists.</title>
        <authorList>
            <consortium name="DOE Joint Genome Institute"/>
            <consortium name="Mycorrhizal Genomics Consortium"/>
            <person name="Kohler A."/>
            <person name="Kuo A."/>
            <person name="Nagy L.G."/>
            <person name="Floudas D."/>
            <person name="Copeland A."/>
            <person name="Barry K.W."/>
            <person name="Cichocki N."/>
            <person name="Veneault-Fourrey C."/>
            <person name="LaButti K."/>
            <person name="Lindquist E.A."/>
            <person name="Lipzen A."/>
            <person name="Lundell T."/>
            <person name="Morin E."/>
            <person name="Murat C."/>
            <person name="Riley R."/>
            <person name="Ohm R."/>
            <person name="Sun H."/>
            <person name="Tunlid A."/>
            <person name="Henrissat B."/>
            <person name="Grigoriev I.V."/>
            <person name="Hibbett D.S."/>
            <person name="Martin F."/>
        </authorList>
    </citation>
    <scope>NUCLEOTIDE SEQUENCE [LARGE SCALE GENOMIC DNA]</scope>
    <source>
        <strain evidence="7 9">Marx 270</strain>
    </source>
</reference>
<dbReference type="SMART" id="SM00075">
    <property type="entry name" value="HYDRO"/>
    <property type="match status" value="1"/>
</dbReference>
<keyword evidence="5 6" id="KW-1015">Disulfide bond</keyword>
<evidence type="ECO:0000313" key="8">
    <source>
        <dbReference type="EMBL" id="KIO01931.1"/>
    </source>
</evidence>
<dbReference type="HOGENOM" id="CLU_105134_2_0_1"/>
<evidence type="ECO:0000256" key="6">
    <source>
        <dbReference type="RuleBase" id="RU365009"/>
    </source>
</evidence>
<dbReference type="CDD" id="cd23507">
    <property type="entry name" value="hydrophobin_I"/>
    <property type="match status" value="1"/>
</dbReference>
<comment type="similarity">
    <text evidence="2 6">Belongs to the fungal hydrophobin family.</text>
</comment>
<dbReference type="STRING" id="870435.A0A0C3P383"/>
<evidence type="ECO:0000256" key="3">
    <source>
        <dbReference type="ARBA" id="ARBA00022512"/>
    </source>
</evidence>
<feature type="chain" id="PRO_5013980118" description="Hydrophobin" evidence="6">
    <location>
        <begin position="20"/>
        <end position="111"/>
    </location>
</feature>
<dbReference type="Pfam" id="PF01185">
    <property type="entry name" value="Hydrophobin"/>
    <property type="match status" value="1"/>
</dbReference>
<name>A0A0C3P383_PISTI</name>
<sequence>MFPRLAAVITASFAVLAAATPLDVRQSQCNGGTIYCCNSVQDASSSGVTSLLGLLGLSLGSITGQVGLNCSPITALGVGSGASCTSQAACCTGDSFNGLINVGCTPINLSL</sequence>
<dbReference type="GO" id="GO:0005199">
    <property type="term" value="F:structural constituent of cell wall"/>
    <property type="evidence" value="ECO:0007669"/>
    <property type="project" value="InterPro"/>
</dbReference>
<dbReference type="AlphaFoldDB" id="A0A0C3P383"/>
<keyword evidence="3 6" id="KW-0134">Cell wall</keyword>
<comment type="subcellular location">
    <subcellularLocation>
        <location evidence="1 6">Secreted</location>
        <location evidence="1 6">Cell wall</location>
    </subcellularLocation>
</comment>
<proteinExistence type="inferred from homology"/>
<evidence type="ECO:0000256" key="5">
    <source>
        <dbReference type="ARBA" id="ARBA00023157"/>
    </source>
</evidence>
<gene>
    <name evidence="8" type="ORF">M404DRAFT_148654</name>
    <name evidence="7" type="ORF">M404DRAFT_171326</name>
</gene>
<dbReference type="EMBL" id="KN831984">
    <property type="protein sequence ID" value="KIO01931.1"/>
    <property type="molecule type" value="Genomic_DNA"/>
</dbReference>
<dbReference type="EMBL" id="KN832174">
    <property type="protein sequence ID" value="KIN93386.1"/>
    <property type="molecule type" value="Genomic_DNA"/>
</dbReference>
<evidence type="ECO:0000313" key="9">
    <source>
        <dbReference type="Proteomes" id="UP000054217"/>
    </source>
</evidence>
<evidence type="ECO:0000313" key="7">
    <source>
        <dbReference type="EMBL" id="KIN93386.1"/>
    </source>
</evidence>
<keyword evidence="4 6" id="KW-0964">Secreted</keyword>
<keyword evidence="6" id="KW-0732">Signal</keyword>
<dbReference type="InterPro" id="IPR001338">
    <property type="entry name" value="Class_I_Hydrophobin"/>
</dbReference>
<dbReference type="Proteomes" id="UP000054217">
    <property type="component" value="Unassembled WGS sequence"/>
</dbReference>
<reference evidence="8" key="3">
    <citation type="submission" date="2015-02" db="EMBL/GenBank/DDBJ databases">
        <title>Evolutionary Origins and Diversification of the Mycorrhizal Mutualists.</title>
        <authorList>
            <consortium name="DOE Joint Genome Institute"/>
            <consortium name="Mycorrhizal Genomics Consortium"/>
            <person name="Kohler A."/>
            <person name="Kuo A."/>
            <person name="Nagy L.G."/>
            <person name="Floudas D."/>
            <person name="Copeland A."/>
            <person name="Barry K.W."/>
            <person name="Cichocki N."/>
            <person name="Veneault-Fourrey C."/>
            <person name="LaButti K."/>
            <person name="Lindquist E.A."/>
            <person name="Lipzen A."/>
            <person name="Lundell T."/>
            <person name="Morin E."/>
            <person name="Murat C."/>
            <person name="Riley R."/>
            <person name="Ohm R."/>
            <person name="Sun H."/>
            <person name="Tunlid A."/>
            <person name="Henrissat B."/>
            <person name="Grigoriev I.V."/>
            <person name="Hibbett D.S."/>
            <person name="Martin F."/>
        </authorList>
    </citation>
    <scope>NUCLEOTIDE SEQUENCE</scope>
    <source>
        <strain evidence="8">Marx 270</strain>
    </source>
</reference>
<accession>A0A0C3P383</accession>
<evidence type="ECO:0000256" key="1">
    <source>
        <dbReference type="ARBA" id="ARBA00004191"/>
    </source>
</evidence>